<dbReference type="RefSeq" id="WP_163479871.1">
    <property type="nucleotide sequence ID" value="NZ_JAAGWF010000003.1"/>
</dbReference>
<dbReference type="Gene3D" id="3.30.70.1880">
    <property type="entry name" value="Protein of unknown function DUF881"/>
    <property type="match status" value="1"/>
</dbReference>
<name>A0A7K3VX91_9ACTN</name>
<keyword evidence="4" id="KW-1185">Reference proteome</keyword>
<dbReference type="Proteomes" id="UP000470246">
    <property type="component" value="Unassembled WGS sequence"/>
</dbReference>
<gene>
    <name evidence="3" type="ORF">GCU56_02180</name>
</gene>
<evidence type="ECO:0000313" key="4">
    <source>
        <dbReference type="Proteomes" id="UP000470246"/>
    </source>
</evidence>
<accession>A0A7K3VX91</accession>
<dbReference type="InterPro" id="IPR010273">
    <property type="entry name" value="DUF881"/>
</dbReference>
<dbReference type="AlphaFoldDB" id="A0A7K3VX91"/>
<dbReference type="EMBL" id="JAAGWF010000003">
    <property type="protein sequence ID" value="NEK56683.1"/>
    <property type="molecule type" value="Genomic_DNA"/>
</dbReference>
<feature type="region of interest" description="Disordered" evidence="2">
    <location>
        <begin position="162"/>
        <end position="182"/>
    </location>
</feature>
<organism evidence="3 4">
    <name type="scientific">Geodermatophilus sabuli</name>
    <dbReference type="NCBI Taxonomy" id="1564158"/>
    <lineage>
        <taxon>Bacteria</taxon>
        <taxon>Bacillati</taxon>
        <taxon>Actinomycetota</taxon>
        <taxon>Actinomycetes</taxon>
        <taxon>Geodermatophilales</taxon>
        <taxon>Geodermatophilaceae</taxon>
        <taxon>Geodermatophilus</taxon>
    </lineage>
</organism>
<evidence type="ECO:0000256" key="2">
    <source>
        <dbReference type="SAM" id="MobiDB-lite"/>
    </source>
</evidence>
<dbReference type="Pfam" id="PF05949">
    <property type="entry name" value="DUF881"/>
    <property type="match status" value="1"/>
</dbReference>
<reference evidence="3 4" key="1">
    <citation type="submission" date="2020-02" db="EMBL/GenBank/DDBJ databases">
        <title>Geodermatophilus sabuli CPCC 205279 I12A-02694.</title>
        <authorList>
            <person name="Jiang Z."/>
        </authorList>
    </citation>
    <scope>NUCLEOTIDE SEQUENCE [LARGE SCALE GENOMIC DNA]</scope>
    <source>
        <strain evidence="3 4">I12A-02694</strain>
    </source>
</reference>
<comment type="caution">
    <text evidence="3">The sequence shown here is derived from an EMBL/GenBank/DDBJ whole genome shotgun (WGS) entry which is preliminary data.</text>
</comment>
<evidence type="ECO:0000256" key="1">
    <source>
        <dbReference type="ARBA" id="ARBA00009108"/>
    </source>
</evidence>
<dbReference type="GO" id="GO:0005886">
    <property type="term" value="C:plasma membrane"/>
    <property type="evidence" value="ECO:0007669"/>
    <property type="project" value="TreeGrafter"/>
</dbReference>
<sequence length="315" mass="31852">MTTVTRGGGPRSMGASLLDQVLAETVDPAYAQAAAARAERAAAGVVAPPSRGRWAQVAVALTMAVAGVLAAVTYDQAAAGAQGREEVRAVLVADIEQDSETTDVLAAQLEELQVQVTAARDDELAATSDGRRALDALTDAELGAAVLPVSGPGLLVTLANAEPDADSDPVGGAGEEDPRGRVRDGDLQLVVNALWAAGAEAVAINGQRLGPTTAIRFAGEAVLVDFRPVTNPYLISAIGDPDTLRSRFLGSPEVGALAVISESFGLRFEFAQEDELAVPAGSSLELRAARPVSGGSGADAGDPTGVPAPDDTPGG</sequence>
<dbReference type="PANTHER" id="PTHR37313">
    <property type="entry name" value="UPF0749 PROTEIN RV1825"/>
    <property type="match status" value="1"/>
</dbReference>
<evidence type="ECO:0000313" key="3">
    <source>
        <dbReference type="EMBL" id="NEK56683.1"/>
    </source>
</evidence>
<protein>
    <submittedName>
        <fullName evidence="3">DUF881 domain-containing protein</fullName>
    </submittedName>
</protein>
<feature type="region of interest" description="Disordered" evidence="2">
    <location>
        <begin position="289"/>
        <end position="315"/>
    </location>
</feature>
<comment type="similarity">
    <text evidence="1">Belongs to the UPF0749 family.</text>
</comment>
<dbReference type="PANTHER" id="PTHR37313:SF1">
    <property type="entry name" value="UPF0749 PROTEIN RV1823"/>
    <property type="match status" value="1"/>
</dbReference>
<proteinExistence type="inferred from homology"/>